<feature type="transmembrane region" description="Helical" evidence="7">
    <location>
        <begin position="223"/>
        <end position="244"/>
    </location>
</feature>
<dbReference type="PANTHER" id="PTHR23517:SF2">
    <property type="entry name" value="MULTIDRUG RESISTANCE PROTEIN MDTH"/>
    <property type="match status" value="1"/>
</dbReference>
<sequence length="478" mass="47885">MNRPAAPLRPGYGGRLSVLILAIACPNATHTALIVFLPELAADWHLSPALLATFLMIDPLAKIALQPVGGRAVDRWGPYAVLPVSMAISTAGVAALLFTHDPYAAIAARALWGAGTGAATPAAYRIASLLAGRSGVPEAQLFSWFAAGATAAMAAGPPIAGAISAFAGYRHVLAGAIVLGVVGVTAALIWLRLPAPAPAAAATPPAAAAAAAASADRKGRWPYWTPVLVFGGFDLLVNASWAAIEPLVPLSTTAHSPALASGVLTAGLVAFVIATPVLGRLPARYRTPSWGVAALAAMALPLLGLAEPAHLLVSIPSMITFTVIQALAYLVARDGLARYSDSSGRAFGLFGALGDGGYLLGPAVGIAAHSALGSGAFAALAAGTLAGAGVFAVAIGSLHAGRHRRSHARPSGRAAGPAPAPAPVPLAAPVFAAAVPPHPHDGGLRPALVHLNDLCQAFLHRYPPPVSAAELAGASGRP</sequence>
<evidence type="ECO:0000256" key="7">
    <source>
        <dbReference type="SAM" id="Phobius"/>
    </source>
</evidence>
<feature type="transmembrane region" description="Helical" evidence="7">
    <location>
        <begin position="110"/>
        <end position="132"/>
    </location>
</feature>
<evidence type="ECO:0000256" key="2">
    <source>
        <dbReference type="ARBA" id="ARBA00022448"/>
    </source>
</evidence>
<dbReference type="RefSeq" id="WP_189242955.1">
    <property type="nucleotide sequence ID" value="NZ_BMQP01000026.1"/>
</dbReference>
<comment type="subcellular location">
    <subcellularLocation>
        <location evidence="1">Cell membrane</location>
        <topology evidence="1">Multi-pass membrane protein</topology>
    </subcellularLocation>
</comment>
<dbReference type="InterPro" id="IPR036259">
    <property type="entry name" value="MFS_trans_sf"/>
</dbReference>
<feature type="transmembrane region" description="Helical" evidence="7">
    <location>
        <begin position="376"/>
        <end position="400"/>
    </location>
</feature>
<feature type="transmembrane region" description="Helical" evidence="7">
    <location>
        <begin position="44"/>
        <end position="65"/>
    </location>
</feature>
<accession>A0A8J3WEH1</accession>
<feature type="domain" description="Major facilitator superfamily (MFS) profile" evidence="8">
    <location>
        <begin position="15"/>
        <end position="399"/>
    </location>
</feature>
<dbReference type="EMBL" id="BOOI01000046">
    <property type="protein sequence ID" value="GIH86375.1"/>
    <property type="molecule type" value="Genomic_DNA"/>
</dbReference>
<keyword evidence="2" id="KW-0813">Transport</keyword>
<protein>
    <recommendedName>
        <fullName evidence="8">Major facilitator superfamily (MFS) profile domain-containing protein</fullName>
    </recommendedName>
</protein>
<evidence type="ECO:0000313" key="9">
    <source>
        <dbReference type="EMBL" id="GIH86375.1"/>
    </source>
</evidence>
<feature type="transmembrane region" description="Helical" evidence="7">
    <location>
        <begin position="172"/>
        <end position="191"/>
    </location>
</feature>
<feature type="transmembrane region" description="Helical" evidence="7">
    <location>
        <begin position="256"/>
        <end position="278"/>
    </location>
</feature>
<keyword evidence="3" id="KW-1003">Cell membrane</keyword>
<dbReference type="PROSITE" id="PS50850">
    <property type="entry name" value="MFS"/>
    <property type="match status" value="1"/>
</dbReference>
<feature type="transmembrane region" description="Helical" evidence="7">
    <location>
        <begin position="12"/>
        <end position="38"/>
    </location>
</feature>
<keyword evidence="4 7" id="KW-0812">Transmembrane</keyword>
<keyword evidence="5 7" id="KW-1133">Transmembrane helix</keyword>
<dbReference type="AlphaFoldDB" id="A0A8J3WEH1"/>
<name>A0A8J3WEH1_PLARO</name>
<evidence type="ECO:0000256" key="5">
    <source>
        <dbReference type="ARBA" id="ARBA00022989"/>
    </source>
</evidence>
<feature type="transmembrane region" description="Helical" evidence="7">
    <location>
        <begin position="312"/>
        <end position="332"/>
    </location>
</feature>
<dbReference type="GO" id="GO:0005886">
    <property type="term" value="C:plasma membrane"/>
    <property type="evidence" value="ECO:0007669"/>
    <property type="project" value="UniProtKB-SubCell"/>
</dbReference>
<dbReference type="InterPro" id="IPR020846">
    <property type="entry name" value="MFS_dom"/>
</dbReference>
<dbReference type="Proteomes" id="UP000655044">
    <property type="component" value="Unassembled WGS sequence"/>
</dbReference>
<proteinExistence type="predicted"/>
<feature type="transmembrane region" description="Helical" evidence="7">
    <location>
        <begin position="77"/>
        <end position="98"/>
    </location>
</feature>
<dbReference type="Pfam" id="PF07690">
    <property type="entry name" value="MFS_1"/>
    <property type="match status" value="1"/>
</dbReference>
<evidence type="ECO:0000259" key="8">
    <source>
        <dbReference type="PROSITE" id="PS50850"/>
    </source>
</evidence>
<evidence type="ECO:0000313" key="10">
    <source>
        <dbReference type="Proteomes" id="UP000655044"/>
    </source>
</evidence>
<keyword evidence="10" id="KW-1185">Reference proteome</keyword>
<feature type="transmembrane region" description="Helical" evidence="7">
    <location>
        <begin position="344"/>
        <end position="364"/>
    </location>
</feature>
<feature type="transmembrane region" description="Helical" evidence="7">
    <location>
        <begin position="290"/>
        <end position="306"/>
    </location>
</feature>
<feature type="transmembrane region" description="Helical" evidence="7">
    <location>
        <begin position="144"/>
        <end position="166"/>
    </location>
</feature>
<evidence type="ECO:0000256" key="3">
    <source>
        <dbReference type="ARBA" id="ARBA00022475"/>
    </source>
</evidence>
<dbReference type="InterPro" id="IPR050171">
    <property type="entry name" value="MFS_Transporters"/>
</dbReference>
<organism evidence="9 10">
    <name type="scientific">Planobispora rosea</name>
    <dbReference type="NCBI Taxonomy" id="35762"/>
    <lineage>
        <taxon>Bacteria</taxon>
        <taxon>Bacillati</taxon>
        <taxon>Actinomycetota</taxon>
        <taxon>Actinomycetes</taxon>
        <taxon>Streptosporangiales</taxon>
        <taxon>Streptosporangiaceae</taxon>
        <taxon>Planobispora</taxon>
    </lineage>
</organism>
<evidence type="ECO:0000256" key="6">
    <source>
        <dbReference type="ARBA" id="ARBA00023136"/>
    </source>
</evidence>
<gene>
    <name evidence="9" type="ORF">Pro02_47830</name>
</gene>
<dbReference type="GO" id="GO:0022857">
    <property type="term" value="F:transmembrane transporter activity"/>
    <property type="evidence" value="ECO:0007669"/>
    <property type="project" value="InterPro"/>
</dbReference>
<evidence type="ECO:0000256" key="4">
    <source>
        <dbReference type="ARBA" id="ARBA00022692"/>
    </source>
</evidence>
<comment type="caution">
    <text evidence="9">The sequence shown here is derived from an EMBL/GenBank/DDBJ whole genome shotgun (WGS) entry which is preliminary data.</text>
</comment>
<dbReference type="SUPFAM" id="SSF103473">
    <property type="entry name" value="MFS general substrate transporter"/>
    <property type="match status" value="1"/>
</dbReference>
<keyword evidence="6 7" id="KW-0472">Membrane</keyword>
<evidence type="ECO:0000256" key="1">
    <source>
        <dbReference type="ARBA" id="ARBA00004651"/>
    </source>
</evidence>
<dbReference type="Gene3D" id="1.20.1250.20">
    <property type="entry name" value="MFS general substrate transporter like domains"/>
    <property type="match status" value="2"/>
</dbReference>
<reference evidence="9" key="1">
    <citation type="submission" date="2021-01" db="EMBL/GenBank/DDBJ databases">
        <title>Whole genome shotgun sequence of Planobispora rosea NBRC 15558.</title>
        <authorList>
            <person name="Komaki H."/>
            <person name="Tamura T."/>
        </authorList>
    </citation>
    <scope>NUCLEOTIDE SEQUENCE</scope>
    <source>
        <strain evidence="9">NBRC 15558</strain>
    </source>
</reference>
<dbReference type="InterPro" id="IPR011701">
    <property type="entry name" value="MFS"/>
</dbReference>
<dbReference type="PANTHER" id="PTHR23517">
    <property type="entry name" value="RESISTANCE PROTEIN MDTM, PUTATIVE-RELATED-RELATED"/>
    <property type="match status" value="1"/>
</dbReference>